<protein>
    <submittedName>
        <fullName evidence="2">Uncharacterized protein</fullName>
    </submittedName>
</protein>
<reference evidence="2" key="1">
    <citation type="journal article" date="2023" name="Insect Mol. Biol.">
        <title>Genome sequencing provides insights into the evolution of gene families encoding plant cell wall-degrading enzymes in longhorned beetles.</title>
        <authorList>
            <person name="Shin N.R."/>
            <person name="Okamura Y."/>
            <person name="Kirsch R."/>
            <person name="Pauchet Y."/>
        </authorList>
    </citation>
    <scope>NUCLEOTIDE SEQUENCE</scope>
    <source>
        <strain evidence="2">RBIC_L_NR</strain>
    </source>
</reference>
<proteinExistence type="predicted"/>
<name>A0AAV8WMY4_9CUCU</name>
<organism evidence="2 3">
    <name type="scientific">Rhamnusium bicolor</name>
    <dbReference type="NCBI Taxonomy" id="1586634"/>
    <lineage>
        <taxon>Eukaryota</taxon>
        <taxon>Metazoa</taxon>
        <taxon>Ecdysozoa</taxon>
        <taxon>Arthropoda</taxon>
        <taxon>Hexapoda</taxon>
        <taxon>Insecta</taxon>
        <taxon>Pterygota</taxon>
        <taxon>Neoptera</taxon>
        <taxon>Endopterygota</taxon>
        <taxon>Coleoptera</taxon>
        <taxon>Polyphaga</taxon>
        <taxon>Cucujiformia</taxon>
        <taxon>Chrysomeloidea</taxon>
        <taxon>Cerambycidae</taxon>
        <taxon>Lepturinae</taxon>
        <taxon>Rhagiini</taxon>
        <taxon>Rhamnusium</taxon>
    </lineage>
</organism>
<evidence type="ECO:0000256" key="1">
    <source>
        <dbReference type="SAM" id="MobiDB-lite"/>
    </source>
</evidence>
<gene>
    <name evidence="2" type="ORF">NQ314_019955</name>
</gene>
<evidence type="ECO:0000313" key="2">
    <source>
        <dbReference type="EMBL" id="KAJ8927560.1"/>
    </source>
</evidence>
<evidence type="ECO:0000313" key="3">
    <source>
        <dbReference type="Proteomes" id="UP001162156"/>
    </source>
</evidence>
<feature type="region of interest" description="Disordered" evidence="1">
    <location>
        <begin position="1"/>
        <end position="22"/>
    </location>
</feature>
<sequence>MSQNEIDKEGSQMDKENDPLLPEILDLLGEEESGKRISSDVIHPAISRRWEGILKLGLSPENASILRKNYPPPENCRLVGAPKLNLEVAATITE</sequence>
<keyword evidence="3" id="KW-1185">Reference proteome</keyword>
<dbReference type="Proteomes" id="UP001162156">
    <property type="component" value="Unassembled WGS sequence"/>
</dbReference>
<comment type="caution">
    <text evidence="2">The sequence shown here is derived from an EMBL/GenBank/DDBJ whole genome shotgun (WGS) entry which is preliminary data.</text>
</comment>
<dbReference type="AlphaFoldDB" id="A0AAV8WMY4"/>
<feature type="compositionally biased region" description="Basic and acidic residues" evidence="1">
    <location>
        <begin position="1"/>
        <end position="18"/>
    </location>
</feature>
<dbReference type="EMBL" id="JANEYF010005599">
    <property type="protein sequence ID" value="KAJ8927560.1"/>
    <property type="molecule type" value="Genomic_DNA"/>
</dbReference>
<accession>A0AAV8WMY4</accession>